<organism evidence="13 14">
    <name type="scientific">Cuspidothrix issatschenkoi CHARLIE-1</name>
    <dbReference type="NCBI Taxonomy" id="2052836"/>
    <lineage>
        <taxon>Bacteria</taxon>
        <taxon>Bacillati</taxon>
        <taxon>Cyanobacteriota</taxon>
        <taxon>Cyanophyceae</taxon>
        <taxon>Nostocales</taxon>
        <taxon>Aphanizomenonaceae</taxon>
        <taxon>Cuspidothrix</taxon>
    </lineage>
</organism>
<dbReference type="RefSeq" id="WP_104386787.1">
    <property type="nucleotide sequence ID" value="NZ_PGEM01000028.1"/>
</dbReference>
<protein>
    <recommendedName>
        <fullName evidence="9">Prepilin leader peptidase/N-methyltransferase</fullName>
        <ecNumber evidence="9">2.1.1.-</ecNumber>
        <ecNumber evidence="9">3.4.23.43</ecNumber>
    </recommendedName>
</protein>
<dbReference type="GO" id="GO:0004190">
    <property type="term" value="F:aspartic-type endopeptidase activity"/>
    <property type="evidence" value="ECO:0007669"/>
    <property type="project" value="UniProtKB-EC"/>
</dbReference>
<keyword evidence="9" id="KW-0808">Transferase</keyword>
<feature type="domain" description="Prepilin peptidase A24 N-terminal" evidence="12">
    <location>
        <begin position="16"/>
        <end position="98"/>
    </location>
</feature>
<name>A0A2S6CXB1_9CYAN</name>
<comment type="similarity">
    <text evidence="2 8">Belongs to the peptidase A24 family.</text>
</comment>
<dbReference type="GO" id="GO:0006465">
    <property type="term" value="P:signal peptide processing"/>
    <property type="evidence" value="ECO:0007669"/>
    <property type="project" value="TreeGrafter"/>
</dbReference>
<feature type="transmembrane region" description="Helical" evidence="10">
    <location>
        <begin position="6"/>
        <end position="28"/>
    </location>
</feature>
<evidence type="ECO:0000256" key="10">
    <source>
        <dbReference type="SAM" id="Phobius"/>
    </source>
</evidence>
<feature type="transmembrane region" description="Helical" evidence="10">
    <location>
        <begin position="130"/>
        <end position="149"/>
    </location>
</feature>
<evidence type="ECO:0000256" key="3">
    <source>
        <dbReference type="ARBA" id="ARBA00022475"/>
    </source>
</evidence>
<dbReference type="GO" id="GO:0008168">
    <property type="term" value="F:methyltransferase activity"/>
    <property type="evidence" value="ECO:0007669"/>
    <property type="project" value="UniProtKB-KW"/>
</dbReference>
<feature type="domain" description="Prepilin type IV endopeptidase peptidase" evidence="11">
    <location>
        <begin position="108"/>
        <end position="226"/>
    </location>
</feature>
<comment type="caution">
    <text evidence="13">The sequence shown here is derived from an EMBL/GenBank/DDBJ whole genome shotgun (WGS) entry which is preliminary data.</text>
</comment>
<dbReference type="Proteomes" id="UP000239589">
    <property type="component" value="Unassembled WGS sequence"/>
</dbReference>
<dbReference type="PANTHER" id="PTHR30487:SF0">
    <property type="entry name" value="PREPILIN LEADER PEPTIDASE_N-METHYLTRANSFERASE-RELATED"/>
    <property type="match status" value="1"/>
</dbReference>
<dbReference type="OrthoDB" id="9789291at2"/>
<keyword evidence="9" id="KW-0645">Protease</keyword>
<keyword evidence="9" id="KW-0378">Hydrolase</keyword>
<evidence type="ECO:0000259" key="11">
    <source>
        <dbReference type="Pfam" id="PF01478"/>
    </source>
</evidence>
<comment type="subcellular location">
    <subcellularLocation>
        <location evidence="1">Cell inner membrane</location>
        <topology evidence="1">Multi-pass membrane protein</topology>
    </subcellularLocation>
    <subcellularLocation>
        <location evidence="9">Cell membrane</location>
        <topology evidence="9">Multi-pass membrane protein</topology>
    </subcellularLocation>
</comment>
<evidence type="ECO:0000256" key="7">
    <source>
        <dbReference type="ARBA" id="ARBA00023136"/>
    </source>
</evidence>
<accession>A0A2S6CXB1</accession>
<keyword evidence="4" id="KW-0997">Cell inner membrane</keyword>
<feature type="transmembrane region" description="Helical" evidence="10">
    <location>
        <begin position="206"/>
        <end position="232"/>
    </location>
</feature>
<dbReference type="Pfam" id="PF06750">
    <property type="entry name" value="A24_N_bact"/>
    <property type="match status" value="1"/>
</dbReference>
<dbReference type="AlphaFoldDB" id="A0A2S6CXB1"/>
<reference evidence="13 14" key="1">
    <citation type="submission" date="2018-02" db="EMBL/GenBank/DDBJ databases">
        <title>Discovery of a pederin family compound in a non-symbiotic bloom-forming cyanobacterium.</title>
        <authorList>
            <person name="Kust A."/>
            <person name="Mares J."/>
            <person name="Jokela J."/>
            <person name="Urajova P."/>
            <person name="Hajek J."/>
            <person name="Saurav K."/>
            <person name="Voracova K."/>
            <person name="Fewer D.P."/>
            <person name="Haapaniemi E."/>
            <person name="Permi P."/>
            <person name="Rehakova K."/>
            <person name="Sivonen K."/>
            <person name="Hrouzek P."/>
        </authorList>
    </citation>
    <scope>NUCLEOTIDE SEQUENCE [LARGE SCALE GENOMIC DNA]</scope>
    <source>
        <strain evidence="13 14">CHARLIE-1</strain>
    </source>
</reference>
<evidence type="ECO:0000259" key="12">
    <source>
        <dbReference type="Pfam" id="PF06750"/>
    </source>
</evidence>
<dbReference type="InterPro" id="IPR050882">
    <property type="entry name" value="Prepilin_peptidase/N-MTase"/>
</dbReference>
<keyword evidence="6 10" id="KW-1133">Transmembrane helix</keyword>
<comment type="catalytic activity">
    <reaction evidence="9">
        <text>Typically cleaves a -Gly-|-Phe- bond to release an N-terminal, basic peptide of 5-8 residues from type IV prepilin, and then N-methylates the new N-terminal amino group, the methyl donor being S-adenosyl-L-methionine.</text>
        <dbReference type="EC" id="3.4.23.43"/>
    </reaction>
</comment>
<keyword evidence="5 9" id="KW-0812">Transmembrane</keyword>
<keyword evidence="14" id="KW-1185">Reference proteome</keyword>
<evidence type="ECO:0000313" key="14">
    <source>
        <dbReference type="Proteomes" id="UP000239589"/>
    </source>
</evidence>
<proteinExistence type="inferred from homology"/>
<evidence type="ECO:0000256" key="1">
    <source>
        <dbReference type="ARBA" id="ARBA00004429"/>
    </source>
</evidence>
<dbReference type="InterPro" id="IPR000045">
    <property type="entry name" value="Prepilin_IV_endopep_pep"/>
</dbReference>
<feature type="transmembrane region" description="Helical" evidence="10">
    <location>
        <begin position="85"/>
        <end position="110"/>
    </location>
</feature>
<evidence type="ECO:0000256" key="6">
    <source>
        <dbReference type="ARBA" id="ARBA00022989"/>
    </source>
</evidence>
<evidence type="ECO:0000256" key="4">
    <source>
        <dbReference type="ARBA" id="ARBA00022519"/>
    </source>
</evidence>
<feature type="transmembrane region" description="Helical" evidence="10">
    <location>
        <begin position="244"/>
        <end position="266"/>
    </location>
</feature>
<evidence type="ECO:0000256" key="8">
    <source>
        <dbReference type="RuleBase" id="RU003793"/>
    </source>
</evidence>
<keyword evidence="7 10" id="KW-0472">Membrane</keyword>
<keyword evidence="9" id="KW-0489">Methyltransferase</keyword>
<evidence type="ECO:0000256" key="9">
    <source>
        <dbReference type="RuleBase" id="RU003794"/>
    </source>
</evidence>
<dbReference type="EC" id="3.4.23.43" evidence="9"/>
<dbReference type="Pfam" id="PF01478">
    <property type="entry name" value="Peptidase_A24"/>
    <property type="match status" value="1"/>
</dbReference>
<dbReference type="EC" id="2.1.1.-" evidence="9"/>
<sequence length="273" mass="29779">MDILINIPASIIVFALGASLGSFINVVVYRLPTGLSVLWPPSRCPKCFNRLKAYDNVPVFGWLWLKGRCRYCQTKISRRYPLVETLTGIIFLIVFWVFQFSIFTLGYWAFCSWLLALSLIDLDTMTLPNPLTKSGLMLGIIFQVAIGWLSEPTLGGLAKRLMTGIAGAVVGLWLFDAIAFLGSLAFGKTVMGAGDAKLTAMIGAWLGWRCLLLAGFISCLLGVLVGGGAIILSRHQMGQKMPFGPFLALGAVITVFSGETILSHYMRLFLPGS</sequence>
<dbReference type="GO" id="GO:0032259">
    <property type="term" value="P:methylation"/>
    <property type="evidence" value="ECO:0007669"/>
    <property type="project" value="UniProtKB-KW"/>
</dbReference>
<dbReference type="InterPro" id="IPR014032">
    <property type="entry name" value="Peptidase_A24A_bac"/>
</dbReference>
<dbReference type="Gene3D" id="1.20.120.1220">
    <property type="match status" value="1"/>
</dbReference>
<feature type="transmembrane region" description="Helical" evidence="10">
    <location>
        <begin position="161"/>
        <end position="186"/>
    </location>
</feature>
<dbReference type="PRINTS" id="PR00864">
    <property type="entry name" value="PREPILNPTASE"/>
</dbReference>
<dbReference type="EMBL" id="PGEM01000028">
    <property type="protein sequence ID" value="PPJ64394.1"/>
    <property type="molecule type" value="Genomic_DNA"/>
</dbReference>
<dbReference type="InterPro" id="IPR010627">
    <property type="entry name" value="Prepilin_pept_A24_N"/>
</dbReference>
<comment type="function">
    <text evidence="9">Plays an essential role in type IV pili and type II pseudopili formation by proteolytically removing the leader sequence from substrate proteins and subsequently monomethylating the alpha-amino group of the newly exposed N-terminal phenylalanine.</text>
</comment>
<evidence type="ECO:0000256" key="5">
    <source>
        <dbReference type="ARBA" id="ARBA00022692"/>
    </source>
</evidence>
<gene>
    <name evidence="13" type="ORF">CUN59_04925</name>
</gene>
<evidence type="ECO:0000313" key="13">
    <source>
        <dbReference type="EMBL" id="PPJ64394.1"/>
    </source>
</evidence>
<keyword evidence="3" id="KW-1003">Cell membrane</keyword>
<evidence type="ECO:0000256" key="2">
    <source>
        <dbReference type="ARBA" id="ARBA00005801"/>
    </source>
</evidence>
<keyword evidence="9" id="KW-0511">Multifunctional enzyme</keyword>
<dbReference type="PANTHER" id="PTHR30487">
    <property type="entry name" value="TYPE 4 PREPILIN-LIKE PROTEINS LEADER PEPTIDE-PROCESSING ENZYME"/>
    <property type="match status" value="1"/>
</dbReference>
<dbReference type="GO" id="GO:0005886">
    <property type="term" value="C:plasma membrane"/>
    <property type="evidence" value="ECO:0007669"/>
    <property type="project" value="UniProtKB-SubCell"/>
</dbReference>